<sequence length="279" mass="28751">MARIRKLVAALQRRGPHRVLRGDLAFAGLPGVVYTPETGLNLPGVAFGHDWLTGASGYQALLEHLASWGIVAAAPDTQRGLVPSVLNLAYDLGVALDIVAGVRLGSGNIGVHPAKLGLLGHGFGGSAAVFAAAGMPARTSAVAAIFPTVTNPPAEQPAATLKVPGLILSAPGDPTTLNSNALGLSQAWDTATLRIVSKAEARGLVEGRRLSKAIGLAGSHRGTQRTVRALLTGYLLATLAGDKTYRDFADPDVALPKTDPVDLEAPPVTPEEKIVALLK</sequence>
<dbReference type="SUPFAM" id="SSF53474">
    <property type="entry name" value="alpha/beta-Hydrolases"/>
    <property type="match status" value="1"/>
</dbReference>
<evidence type="ECO:0008006" key="3">
    <source>
        <dbReference type="Google" id="ProtNLM"/>
    </source>
</evidence>
<dbReference type="RefSeq" id="WP_211698056.1">
    <property type="nucleotide sequence ID" value="NZ_CP046600.1"/>
</dbReference>
<dbReference type="InterPro" id="IPR029058">
    <property type="entry name" value="AB_hydrolase_fold"/>
</dbReference>
<dbReference type="KEGG" id="mspg:F6B93_04725"/>
<dbReference type="Proteomes" id="UP000682202">
    <property type="component" value="Chromosome"/>
</dbReference>
<gene>
    <name evidence="1" type="ORF">F6B93_04725</name>
</gene>
<evidence type="ECO:0000313" key="1">
    <source>
        <dbReference type="EMBL" id="QUR66485.1"/>
    </source>
</evidence>
<dbReference type="Gene3D" id="3.40.50.1820">
    <property type="entry name" value="alpha/beta hydrolase"/>
    <property type="match status" value="1"/>
</dbReference>
<name>A0A975JW82_9MYCO</name>
<dbReference type="PANTHER" id="PTHR33428:SF14">
    <property type="entry name" value="CARBOXYLESTERASE TYPE B DOMAIN-CONTAINING PROTEIN"/>
    <property type="match status" value="1"/>
</dbReference>
<reference evidence="1" key="1">
    <citation type="submission" date="2019-12" db="EMBL/GenBank/DDBJ databases">
        <title>Mycobacterium spongiae sp. nov.</title>
        <authorList>
            <person name="Stinear T."/>
        </authorList>
    </citation>
    <scope>NUCLEOTIDE SEQUENCE</scope>
    <source>
        <strain evidence="1">FSD4b-SM</strain>
    </source>
</reference>
<evidence type="ECO:0000313" key="2">
    <source>
        <dbReference type="Proteomes" id="UP000682202"/>
    </source>
</evidence>
<proteinExistence type="predicted"/>
<dbReference type="AlphaFoldDB" id="A0A975JW82"/>
<dbReference type="EMBL" id="CP046600">
    <property type="protein sequence ID" value="QUR66485.1"/>
    <property type="molecule type" value="Genomic_DNA"/>
</dbReference>
<protein>
    <recommendedName>
        <fullName evidence="3">Alpha/beta hydrolase</fullName>
    </recommendedName>
</protein>
<organism evidence="1 2">
    <name type="scientific">Mycobacterium spongiae</name>
    <dbReference type="NCBI Taxonomy" id="886343"/>
    <lineage>
        <taxon>Bacteria</taxon>
        <taxon>Bacillati</taxon>
        <taxon>Actinomycetota</taxon>
        <taxon>Actinomycetes</taxon>
        <taxon>Mycobacteriales</taxon>
        <taxon>Mycobacteriaceae</taxon>
        <taxon>Mycobacterium</taxon>
    </lineage>
</organism>
<keyword evidence="2" id="KW-1185">Reference proteome</keyword>
<dbReference type="PANTHER" id="PTHR33428">
    <property type="entry name" value="CHLOROPHYLLASE-2, CHLOROPLASTIC"/>
    <property type="match status" value="1"/>
</dbReference>
<accession>A0A975JW82</accession>